<comment type="caution">
    <text evidence="1">The sequence shown here is derived from an EMBL/GenBank/DDBJ whole genome shotgun (WGS) entry which is preliminary data.</text>
</comment>
<dbReference type="EMBL" id="JACHFD010000016">
    <property type="protein sequence ID" value="MBB5352797.1"/>
    <property type="molecule type" value="Genomic_DNA"/>
</dbReference>
<organism evidence="1 2">
    <name type="scientific">Haloferula luteola</name>
    <dbReference type="NCBI Taxonomy" id="595692"/>
    <lineage>
        <taxon>Bacteria</taxon>
        <taxon>Pseudomonadati</taxon>
        <taxon>Verrucomicrobiota</taxon>
        <taxon>Verrucomicrobiia</taxon>
        <taxon>Verrucomicrobiales</taxon>
        <taxon>Verrucomicrobiaceae</taxon>
        <taxon>Haloferula</taxon>
    </lineage>
</organism>
<name>A0A840V3C2_9BACT</name>
<dbReference type="Proteomes" id="UP000557717">
    <property type="component" value="Unassembled WGS sequence"/>
</dbReference>
<dbReference type="AlphaFoldDB" id="A0A840V3C2"/>
<protein>
    <submittedName>
        <fullName evidence="1">Uncharacterized protein</fullName>
    </submittedName>
</protein>
<proteinExistence type="predicted"/>
<sequence>MKSDSSAESSASPRRSILALAKRLHREALHGPPAAALPVLRRLLQSGVIRHLSLPEFFHQRTLVRRKHLLEMLALEAGHSHWTDYRKVLECHHTAGDDHFDLLAPGMSSLNSWFATFEEAQAFAQWHGGRCARHGRQGVVFPST</sequence>
<accession>A0A840V3C2</accession>
<evidence type="ECO:0000313" key="1">
    <source>
        <dbReference type="EMBL" id="MBB5352797.1"/>
    </source>
</evidence>
<gene>
    <name evidence="1" type="ORF">HNR46_003045</name>
</gene>
<dbReference type="RefSeq" id="WP_184020136.1">
    <property type="nucleotide sequence ID" value="NZ_JACHFD010000016.1"/>
</dbReference>
<reference evidence="1 2" key="1">
    <citation type="submission" date="2020-08" db="EMBL/GenBank/DDBJ databases">
        <title>Genomic Encyclopedia of Type Strains, Phase IV (KMG-IV): sequencing the most valuable type-strain genomes for metagenomic binning, comparative biology and taxonomic classification.</title>
        <authorList>
            <person name="Goeker M."/>
        </authorList>
    </citation>
    <scope>NUCLEOTIDE SEQUENCE [LARGE SCALE GENOMIC DNA]</scope>
    <source>
        <strain evidence="1 2">YC6886</strain>
    </source>
</reference>
<evidence type="ECO:0000313" key="2">
    <source>
        <dbReference type="Proteomes" id="UP000557717"/>
    </source>
</evidence>
<keyword evidence="2" id="KW-1185">Reference proteome</keyword>